<accession>A0A6G8B0H9</accession>
<evidence type="ECO:0000313" key="1">
    <source>
        <dbReference type="EMBL" id="QIL50633.1"/>
    </source>
</evidence>
<evidence type="ECO:0000313" key="2">
    <source>
        <dbReference type="Proteomes" id="UP000500741"/>
    </source>
</evidence>
<protein>
    <submittedName>
        <fullName evidence="1">Uncharacterized protein</fullName>
    </submittedName>
</protein>
<proteinExistence type="predicted"/>
<dbReference type="KEGG" id="wco:G7084_04485"/>
<name>A0A6G8B0H9_9LACO</name>
<keyword evidence="2" id="KW-1185">Reference proteome</keyword>
<reference evidence="1 2" key="1">
    <citation type="submission" date="2020-03" db="EMBL/GenBank/DDBJ databases">
        <title>Weissella sp. nov., isolated from Cybister lewisianus.</title>
        <authorList>
            <person name="Hyun D.-W."/>
            <person name="Bae J.-W."/>
        </authorList>
    </citation>
    <scope>NUCLEOTIDE SEQUENCE [LARGE SCALE GENOMIC DNA]</scope>
    <source>
        <strain evidence="1 2">HDW19</strain>
    </source>
</reference>
<organism evidence="1 2">
    <name type="scientific">Weissella coleopterorum</name>
    <dbReference type="NCBI Taxonomy" id="2714949"/>
    <lineage>
        <taxon>Bacteria</taxon>
        <taxon>Bacillati</taxon>
        <taxon>Bacillota</taxon>
        <taxon>Bacilli</taxon>
        <taxon>Lactobacillales</taxon>
        <taxon>Lactobacillaceae</taxon>
        <taxon>Weissella</taxon>
    </lineage>
</organism>
<sequence length="65" mass="7627">MQELTIEDINDRQEVNVELGNELLNKIKRGINDKLPNGFQDNLEFDDVLHGKHIKLDEALLDIRW</sequence>
<dbReference type="RefSeq" id="WP_166010428.1">
    <property type="nucleotide sequence ID" value="NZ_CP049888.1"/>
</dbReference>
<dbReference type="Proteomes" id="UP000500741">
    <property type="component" value="Chromosome"/>
</dbReference>
<dbReference type="AlphaFoldDB" id="A0A6G8B0H9"/>
<gene>
    <name evidence="1" type="ORF">G7084_04485</name>
</gene>
<dbReference type="EMBL" id="CP049888">
    <property type="protein sequence ID" value="QIL50633.1"/>
    <property type="molecule type" value="Genomic_DNA"/>
</dbReference>